<feature type="domain" description="Response regulatory" evidence="9">
    <location>
        <begin position="476"/>
        <end position="593"/>
    </location>
</feature>
<dbReference type="KEGG" id="pseo:OM33_02525"/>
<evidence type="ECO:0000256" key="5">
    <source>
        <dbReference type="ARBA" id="ARBA00022777"/>
    </source>
</evidence>
<dbReference type="Proteomes" id="UP000030341">
    <property type="component" value="Chromosome 1"/>
</dbReference>
<evidence type="ECO:0000256" key="7">
    <source>
        <dbReference type="SAM" id="Phobius"/>
    </source>
</evidence>
<reference evidence="10 11" key="1">
    <citation type="submission" date="2014-11" db="EMBL/GenBank/DDBJ databases">
        <title>Complete Genome Sequence of Pseudoalteromonas sp. Strain OCN003 Isolated from Kaneohe Bay, Oahu, Hawaii.</title>
        <authorList>
            <person name="Beurmann S."/>
            <person name="Videau P."/>
            <person name="Ushijima B."/>
            <person name="Smith A.M."/>
            <person name="Aeby G.S."/>
            <person name="Callahan S.M."/>
            <person name="Belcaid M."/>
        </authorList>
    </citation>
    <scope>NUCLEOTIDE SEQUENCE [LARGE SCALE GENOMIC DNA]</scope>
    <source>
        <strain evidence="10 11">OCN003</strain>
    </source>
</reference>
<feature type="modified residue" description="4-aspartylphosphate" evidence="6">
    <location>
        <position position="525"/>
    </location>
</feature>
<dbReference type="SUPFAM" id="SSF52172">
    <property type="entry name" value="CheY-like"/>
    <property type="match status" value="1"/>
</dbReference>
<dbReference type="SMART" id="SM00387">
    <property type="entry name" value="HATPase_c"/>
    <property type="match status" value="1"/>
</dbReference>
<dbReference type="Gene3D" id="3.30.565.10">
    <property type="entry name" value="Histidine kinase-like ATPase, C-terminal domain"/>
    <property type="match status" value="1"/>
</dbReference>
<dbReference type="InterPro" id="IPR036641">
    <property type="entry name" value="HPT_dom_sf"/>
</dbReference>
<dbReference type="HOGENOM" id="CLU_000445_114_75_6"/>
<feature type="transmembrane region" description="Helical" evidence="7">
    <location>
        <begin position="95"/>
        <end position="112"/>
    </location>
</feature>
<protein>
    <recommendedName>
        <fullName evidence="2">histidine kinase</fullName>
        <ecNumber evidence="2">2.7.13.3</ecNumber>
    </recommendedName>
</protein>
<dbReference type="OrthoDB" id="6724607at2"/>
<keyword evidence="7" id="KW-1133">Transmembrane helix</keyword>
<dbReference type="Pfam" id="PF02518">
    <property type="entry name" value="HATPase_c"/>
    <property type="match status" value="1"/>
</dbReference>
<dbReference type="PRINTS" id="PR00344">
    <property type="entry name" value="BCTRLSENSOR"/>
</dbReference>
<dbReference type="InterPro" id="IPR036097">
    <property type="entry name" value="HisK_dim/P_sf"/>
</dbReference>
<feature type="domain" description="Histidine kinase" evidence="8">
    <location>
        <begin position="237"/>
        <end position="456"/>
    </location>
</feature>
<keyword evidence="11" id="KW-1185">Reference proteome</keyword>
<feature type="transmembrane region" description="Helical" evidence="7">
    <location>
        <begin position="154"/>
        <end position="173"/>
    </location>
</feature>
<dbReference type="STRING" id="1348114.OM33_02525"/>
<accession>A0A0A7EDS8</accession>
<feature type="transmembrane region" description="Helical" evidence="7">
    <location>
        <begin position="185"/>
        <end position="208"/>
    </location>
</feature>
<dbReference type="InterPro" id="IPR003661">
    <property type="entry name" value="HisK_dim/P_dom"/>
</dbReference>
<sequence length="716" mass="80691">MLDLNTLYVVGGVVLLLSWFISFQVWRENKNVDGAFTNLLLPSLMLIALINYSLYLYRIVDIKAGIASLIVLICSILSIHVLQRFFAINSNIIKLFNLTTICCVIMFAWYTYGEPDIHNRLVIFNFQRFLEGVVMLWVFASIDTSNHRFAKHIYYCHAAIFIIIYPVRTYYLVPLEATEIFSDTWFAIGAMVTGILSPLLYALGMAYLCSERKALHFSELKDKAQQDAELRGLFLSTMSHEIRTPLNGIMGSAQLILNQSPNAKVKPYCEAIINSSESLNLLIGKVLDYARLEQNTESGTEEDIELTPWLENLCLLYRPLAQQKRIDFQLNNHLQSKACYYFDQQSVRQVLINLLGNAIKFTDNGQVILTIEVLEKAPLEHVLRFTVSDSGPGIAASEIAQLKEPYVQSEAGKVKGGTGLGLAISERLLNKMNSELTIESTLGQGSQFSFDIRFSLGELSLVEQSKVSADTLTGLNVLLVEDLPLNQKLALEFMAMDQHAVTLASTGQEAIDMVKTNTFDLILLDMNLPDFSGQDVVKKLANSQHKNSHTPILAFTASLSPDEVKEYLALGIKDIVGKPIRLEKLRQAIFNSQQQAYSQSNQQIDDVLFDASAADSLSASFAQEEFNAIYDEFIMSLRDKLARCENNYEKQTDETIRILHRLASTALQLGFNRFGLALKQCERDLLNNTLTFNSDLLKKLWQESLTSYLEYARQQL</sequence>
<organism evidence="10 11">
    <name type="scientific">Pseudoalteromonas piratica</name>
    <dbReference type="NCBI Taxonomy" id="1348114"/>
    <lineage>
        <taxon>Bacteria</taxon>
        <taxon>Pseudomonadati</taxon>
        <taxon>Pseudomonadota</taxon>
        <taxon>Gammaproteobacteria</taxon>
        <taxon>Alteromonadales</taxon>
        <taxon>Pseudoalteromonadaceae</taxon>
        <taxon>Pseudoalteromonas</taxon>
    </lineage>
</organism>
<dbReference type="InterPro" id="IPR005467">
    <property type="entry name" value="His_kinase_dom"/>
</dbReference>
<name>A0A0A7EDS8_9GAMM</name>
<gene>
    <name evidence="10" type="ORF">OM33_02525</name>
</gene>
<keyword evidence="3 6" id="KW-0597">Phosphoprotein</keyword>
<evidence type="ECO:0000259" key="9">
    <source>
        <dbReference type="PROSITE" id="PS50110"/>
    </source>
</evidence>
<dbReference type="PANTHER" id="PTHR43047">
    <property type="entry name" value="TWO-COMPONENT HISTIDINE PROTEIN KINASE"/>
    <property type="match status" value="1"/>
</dbReference>
<feature type="transmembrane region" description="Helical" evidence="7">
    <location>
        <begin position="6"/>
        <end position="26"/>
    </location>
</feature>
<dbReference type="Gene3D" id="1.20.120.160">
    <property type="entry name" value="HPT domain"/>
    <property type="match status" value="1"/>
</dbReference>
<dbReference type="InterPro" id="IPR001789">
    <property type="entry name" value="Sig_transdc_resp-reg_receiver"/>
</dbReference>
<dbReference type="RefSeq" id="WP_038638340.1">
    <property type="nucleotide sequence ID" value="NZ_CP009888.1"/>
</dbReference>
<dbReference type="EMBL" id="CP009888">
    <property type="protein sequence ID" value="AIY64152.1"/>
    <property type="molecule type" value="Genomic_DNA"/>
</dbReference>
<dbReference type="InterPro" id="IPR003594">
    <property type="entry name" value="HATPase_dom"/>
</dbReference>
<dbReference type="Gene3D" id="3.40.50.2300">
    <property type="match status" value="1"/>
</dbReference>
<proteinExistence type="predicted"/>
<dbReference type="SMART" id="SM00388">
    <property type="entry name" value="HisKA"/>
    <property type="match status" value="1"/>
</dbReference>
<evidence type="ECO:0000256" key="6">
    <source>
        <dbReference type="PROSITE-ProRule" id="PRU00169"/>
    </source>
</evidence>
<dbReference type="SMART" id="SM00448">
    <property type="entry name" value="REC"/>
    <property type="match status" value="1"/>
</dbReference>
<evidence type="ECO:0000313" key="11">
    <source>
        <dbReference type="Proteomes" id="UP000030341"/>
    </source>
</evidence>
<dbReference type="AlphaFoldDB" id="A0A0A7EDS8"/>
<evidence type="ECO:0000256" key="1">
    <source>
        <dbReference type="ARBA" id="ARBA00000085"/>
    </source>
</evidence>
<evidence type="ECO:0000256" key="3">
    <source>
        <dbReference type="ARBA" id="ARBA00022553"/>
    </source>
</evidence>
<feature type="transmembrane region" description="Helical" evidence="7">
    <location>
        <begin position="38"/>
        <end position="58"/>
    </location>
</feature>
<dbReference type="CDD" id="cd00082">
    <property type="entry name" value="HisKA"/>
    <property type="match status" value="1"/>
</dbReference>
<dbReference type="SUPFAM" id="SSF47226">
    <property type="entry name" value="Histidine-containing phosphotransfer domain, HPT domain"/>
    <property type="match status" value="1"/>
</dbReference>
<dbReference type="PROSITE" id="PS50109">
    <property type="entry name" value="HIS_KIN"/>
    <property type="match status" value="1"/>
</dbReference>
<keyword evidence="5 10" id="KW-0418">Kinase</keyword>
<keyword evidence="7" id="KW-0812">Transmembrane</keyword>
<feature type="transmembrane region" description="Helical" evidence="7">
    <location>
        <begin position="64"/>
        <end position="83"/>
    </location>
</feature>
<dbReference type="Pfam" id="PF00072">
    <property type="entry name" value="Response_reg"/>
    <property type="match status" value="1"/>
</dbReference>
<dbReference type="InterPro" id="IPR036890">
    <property type="entry name" value="HATPase_C_sf"/>
</dbReference>
<evidence type="ECO:0000256" key="4">
    <source>
        <dbReference type="ARBA" id="ARBA00022679"/>
    </source>
</evidence>
<evidence type="ECO:0000259" key="8">
    <source>
        <dbReference type="PROSITE" id="PS50109"/>
    </source>
</evidence>
<comment type="catalytic activity">
    <reaction evidence="1">
        <text>ATP + protein L-histidine = ADP + protein N-phospho-L-histidine.</text>
        <dbReference type="EC" id="2.7.13.3"/>
    </reaction>
</comment>
<dbReference type="InterPro" id="IPR011006">
    <property type="entry name" value="CheY-like_superfamily"/>
</dbReference>
<dbReference type="PROSITE" id="PS50110">
    <property type="entry name" value="RESPONSE_REGULATORY"/>
    <property type="match status" value="1"/>
</dbReference>
<dbReference type="EC" id="2.7.13.3" evidence="2"/>
<dbReference type="InterPro" id="IPR004358">
    <property type="entry name" value="Sig_transdc_His_kin-like_C"/>
</dbReference>
<dbReference type="SUPFAM" id="SSF55874">
    <property type="entry name" value="ATPase domain of HSP90 chaperone/DNA topoisomerase II/histidine kinase"/>
    <property type="match status" value="1"/>
</dbReference>
<dbReference type="GO" id="GO:0000155">
    <property type="term" value="F:phosphorelay sensor kinase activity"/>
    <property type="evidence" value="ECO:0007669"/>
    <property type="project" value="InterPro"/>
</dbReference>
<dbReference type="eggNOG" id="COG0642">
    <property type="taxonomic scope" value="Bacteria"/>
</dbReference>
<dbReference type="Gene3D" id="1.10.287.130">
    <property type="match status" value="1"/>
</dbReference>
<dbReference type="SUPFAM" id="SSF47384">
    <property type="entry name" value="Homodimeric domain of signal transducing histidine kinase"/>
    <property type="match status" value="1"/>
</dbReference>
<evidence type="ECO:0000313" key="10">
    <source>
        <dbReference type="EMBL" id="AIY64152.1"/>
    </source>
</evidence>
<dbReference type="CDD" id="cd17546">
    <property type="entry name" value="REC_hyHK_CKI1_RcsC-like"/>
    <property type="match status" value="1"/>
</dbReference>
<keyword evidence="4" id="KW-0808">Transferase</keyword>
<dbReference type="CDD" id="cd16922">
    <property type="entry name" value="HATPase_EvgS-ArcB-TorS-like"/>
    <property type="match status" value="1"/>
</dbReference>
<keyword evidence="7" id="KW-0472">Membrane</keyword>
<dbReference type="Pfam" id="PF00512">
    <property type="entry name" value="HisKA"/>
    <property type="match status" value="1"/>
</dbReference>
<evidence type="ECO:0000256" key="2">
    <source>
        <dbReference type="ARBA" id="ARBA00012438"/>
    </source>
</evidence>